<dbReference type="InterPro" id="IPR052745">
    <property type="entry name" value="G3P_Oxidase/Oxidoreductase"/>
</dbReference>
<reference evidence="3" key="1">
    <citation type="journal article" date="2020" name="mSystems">
        <title>Genome- and Community-Level Interaction Insights into Carbon Utilization and Element Cycling Functions of Hydrothermarchaeota in Hydrothermal Sediment.</title>
        <authorList>
            <person name="Zhou Z."/>
            <person name="Liu Y."/>
            <person name="Xu W."/>
            <person name="Pan J."/>
            <person name="Luo Z.H."/>
            <person name="Li M."/>
        </authorList>
    </citation>
    <scope>NUCLEOTIDE SEQUENCE [LARGE SCALE GENOMIC DNA]</scope>
    <source>
        <strain evidence="3">HyVt-92</strain>
    </source>
</reference>
<dbReference type="InterPro" id="IPR041854">
    <property type="entry name" value="BFD-like_2Fe2S-bd_dom_sf"/>
</dbReference>
<feature type="domain" description="BFD-like [2Fe-2S]-binding" evidence="2">
    <location>
        <begin position="362"/>
        <end position="413"/>
    </location>
</feature>
<comment type="caution">
    <text evidence="3">The sequence shown here is derived from an EMBL/GenBank/DDBJ whole genome shotgun (WGS) entry which is preliminary data.</text>
</comment>
<name>A0A7V5M0A0_UNCAE</name>
<dbReference type="Pfam" id="PF01266">
    <property type="entry name" value="DAO"/>
    <property type="match status" value="1"/>
</dbReference>
<dbReference type="InterPro" id="IPR007419">
    <property type="entry name" value="BFD-like_2Fe2S-bd_dom"/>
</dbReference>
<dbReference type="Gene3D" id="1.10.10.1100">
    <property type="entry name" value="BFD-like [2Fe-2S]-binding domain"/>
    <property type="match status" value="1"/>
</dbReference>
<proteinExistence type="predicted"/>
<feature type="domain" description="FAD dependent oxidoreductase" evidence="1">
    <location>
        <begin position="2"/>
        <end position="318"/>
    </location>
</feature>
<dbReference type="CDD" id="cd19946">
    <property type="entry name" value="GlpA-like_Fer2_BFD-like"/>
    <property type="match status" value="1"/>
</dbReference>
<dbReference type="Pfam" id="PF04324">
    <property type="entry name" value="Fer2_BFD"/>
    <property type="match status" value="1"/>
</dbReference>
<dbReference type="Gene3D" id="3.30.9.10">
    <property type="entry name" value="D-Amino Acid Oxidase, subunit A, domain 2"/>
    <property type="match status" value="1"/>
</dbReference>
<dbReference type="InterPro" id="IPR006076">
    <property type="entry name" value="FAD-dep_OxRdtase"/>
</dbReference>
<dbReference type="EMBL" id="DRTT01000126">
    <property type="protein sequence ID" value="HHF98732.1"/>
    <property type="molecule type" value="Genomic_DNA"/>
</dbReference>
<dbReference type="SUPFAM" id="SSF51905">
    <property type="entry name" value="FAD/NAD(P)-binding domain"/>
    <property type="match status" value="1"/>
</dbReference>
<dbReference type="Proteomes" id="UP000886070">
    <property type="component" value="Unassembled WGS sequence"/>
</dbReference>
<dbReference type="InterPro" id="IPR036188">
    <property type="entry name" value="FAD/NAD-bd_sf"/>
</dbReference>
<evidence type="ECO:0000313" key="3">
    <source>
        <dbReference type="EMBL" id="HHF98732.1"/>
    </source>
</evidence>
<organism evidence="3">
    <name type="scientific">Aerophobetes bacterium</name>
    <dbReference type="NCBI Taxonomy" id="2030807"/>
    <lineage>
        <taxon>Bacteria</taxon>
        <taxon>Candidatus Aerophobota</taxon>
    </lineage>
</organism>
<dbReference type="PANTHER" id="PTHR42720:SF1">
    <property type="entry name" value="GLYCEROL 3-PHOSPHATE OXIDASE"/>
    <property type="match status" value="1"/>
</dbReference>
<accession>A0A7V5M0A0</accession>
<protein>
    <submittedName>
        <fullName evidence="3">FAD/NAD(P)-binding oxidoreductase</fullName>
    </submittedName>
</protein>
<evidence type="ECO:0000259" key="1">
    <source>
        <dbReference type="Pfam" id="PF01266"/>
    </source>
</evidence>
<evidence type="ECO:0000259" key="2">
    <source>
        <dbReference type="Pfam" id="PF04324"/>
    </source>
</evidence>
<gene>
    <name evidence="3" type="ORF">ENL39_04515</name>
</gene>
<dbReference type="AlphaFoldDB" id="A0A7V5M0A0"/>
<sequence length="445" mass="48742">FGTSKANSGIVHAGFHDRPGTKKANLCVAGNSMYETLCQELDVPFKRCGALVVALEGQRLQILEELKAQGEKNEVPGLKIIGKEALFELEPNLSKMVKAALYSPTVGVVSPYELTIALAENAEQNGVKIFLDAKVKNIVPQANGVKKVETSRGIFLTDYIINAAGLFADEIAGMVGEKFAIFPRKGEEYILDKETEGLVKHVIFPLPKEETKGVLIIPTVDGNLMVGPTAKKVGDKLDLATTREGLKEVLQQVKKIVPAISASNIVASFAGLRATSKTGDGDFVIEFSSKVRGFINLVGIDSPGLTAAPAIAETVVDLLKQEGLRLIPDKDFNPYRRWIRFHKLPTDEKDKLITKDKRYGRIICRCENVTEAEIVDAIRRGARTLDGVKFRTRAGMGRCQGGFCTPRVVEIMARELNIPPEKITKKGGKSNILWCKTKKPLEGKW</sequence>
<dbReference type="Gene3D" id="3.50.50.60">
    <property type="entry name" value="FAD/NAD(P)-binding domain"/>
    <property type="match status" value="1"/>
</dbReference>
<dbReference type="SUPFAM" id="SSF54373">
    <property type="entry name" value="FAD-linked reductases, C-terminal domain"/>
    <property type="match status" value="1"/>
</dbReference>
<dbReference type="PANTHER" id="PTHR42720">
    <property type="entry name" value="GLYCEROL-3-PHOSPHATE DEHYDROGENASE"/>
    <property type="match status" value="1"/>
</dbReference>
<feature type="non-terminal residue" evidence="3">
    <location>
        <position position="1"/>
    </location>
</feature>